<proteinExistence type="evidence at transcript level"/>
<dbReference type="OrthoDB" id="6528732at2759"/>
<keyword evidence="2" id="KW-0964">Secreted</keyword>
<dbReference type="GO" id="GO:0005576">
    <property type="term" value="C:extracellular region"/>
    <property type="evidence" value="ECO:0007669"/>
    <property type="project" value="UniProtKB-SubCell"/>
</dbReference>
<feature type="signal peptide" evidence="3">
    <location>
        <begin position="1"/>
        <end position="23"/>
    </location>
</feature>
<feature type="chain" id="PRO_5013121362" evidence="3">
    <location>
        <begin position="24"/>
        <end position="141"/>
    </location>
</feature>
<dbReference type="Pfam" id="PF07771">
    <property type="entry name" value="TSGP1"/>
    <property type="match status" value="1"/>
</dbReference>
<evidence type="ECO:0000313" key="4">
    <source>
        <dbReference type="EMBL" id="AST14851.1"/>
    </source>
</evidence>
<dbReference type="VEuPathDB" id="VectorBase:LOC119180118"/>
<reference evidence="4" key="1">
    <citation type="journal article" date="2017" name="J. Biol. Chem.">
        <title>Ticks from diverse genera encode chemokine-inhibitory evasin proteins.</title>
        <authorList>
            <person name="Hayward J."/>
            <person name="Sanchez J."/>
            <person name="Perry A."/>
            <person name="Huang C."/>
            <person name="Rodriguez Valle M."/>
            <person name="Canals M."/>
            <person name="Payne R.J."/>
            <person name="Stone M.J."/>
        </authorList>
    </citation>
    <scope>NUCLEOTIDE SEQUENCE</scope>
</reference>
<keyword evidence="3" id="KW-0732">Signal</keyword>
<accession>A0A223FZ25</accession>
<evidence type="ECO:0000256" key="1">
    <source>
        <dbReference type="ARBA" id="ARBA00004613"/>
    </source>
</evidence>
<name>A0A223FZ25_RHIMP</name>
<comment type="subcellular location">
    <subcellularLocation>
        <location evidence="1">Secreted</location>
    </subcellularLocation>
</comment>
<evidence type="ECO:0000256" key="2">
    <source>
        <dbReference type="ARBA" id="ARBA00022525"/>
    </source>
</evidence>
<dbReference type="AlphaFoldDB" id="A0A223FZ25"/>
<dbReference type="CDD" id="cd23501">
    <property type="entry name" value="TSLPI_Salp14_NTD"/>
    <property type="match status" value="1"/>
</dbReference>
<protein>
    <submittedName>
        <fullName evidence="4">Evasin</fullName>
    </submittedName>
</protein>
<organism evidence="4">
    <name type="scientific">Rhipicephalus microplus</name>
    <name type="common">Cattle tick</name>
    <name type="synonym">Boophilus microplus</name>
    <dbReference type="NCBI Taxonomy" id="6941"/>
    <lineage>
        <taxon>Eukaryota</taxon>
        <taxon>Metazoa</taxon>
        <taxon>Ecdysozoa</taxon>
        <taxon>Arthropoda</taxon>
        <taxon>Chelicerata</taxon>
        <taxon>Arachnida</taxon>
        <taxon>Acari</taxon>
        <taxon>Parasitiformes</taxon>
        <taxon>Ixodida</taxon>
        <taxon>Ixodoidea</taxon>
        <taxon>Ixodidae</taxon>
        <taxon>Rhipicephalinae</taxon>
        <taxon>Rhipicephalus</taxon>
        <taxon>Boophilus</taxon>
    </lineage>
</organism>
<dbReference type="EMBL" id="KY696674">
    <property type="protein sequence ID" value="AST14851.1"/>
    <property type="molecule type" value="mRNA"/>
</dbReference>
<sequence length="141" mass="15853">MAMTIKHGCVMMLLSASIQISLSVQNDTLVGSEKQETDEVTTQLTSSTSEEPRIEHGCETVKRVQAGVRDCSYYCKYIRENNTWLYGFYEDGIYCWADDGDETKDRIVGLCYKGTCYPTDHDNVTHLSTPVDDTLGDISED</sequence>
<dbReference type="InterPro" id="IPR011694">
    <property type="entry name" value="Ixonnexin-like"/>
</dbReference>
<evidence type="ECO:0000256" key="3">
    <source>
        <dbReference type="SAM" id="SignalP"/>
    </source>
</evidence>